<reference evidence="1 2" key="1">
    <citation type="submission" date="2018-06" db="EMBL/GenBank/DDBJ databases">
        <title>Streptomyces reniochalinae sp. nov. and Streptomyces diacarnus sp. nov. from marine sponges.</title>
        <authorList>
            <person name="Li L."/>
        </authorList>
    </citation>
    <scope>NUCLEOTIDE SEQUENCE [LARGE SCALE GENOMIC DNA]</scope>
    <source>
        <strain evidence="1 2">LHW50302</strain>
    </source>
</reference>
<dbReference type="OrthoDB" id="8555652at2"/>
<gene>
    <name evidence="1" type="ORF">DQ392_17460</name>
</gene>
<accession>A0A367EI50</accession>
<protein>
    <submittedName>
        <fullName evidence="1">Uncharacterized protein</fullName>
    </submittedName>
</protein>
<dbReference type="EMBL" id="QOIM01000036">
    <property type="protein sequence ID" value="RCG17633.1"/>
    <property type="molecule type" value="Genomic_DNA"/>
</dbReference>
<comment type="caution">
    <text evidence="1">The sequence shown here is derived from an EMBL/GenBank/DDBJ whole genome shotgun (WGS) entry which is preliminary data.</text>
</comment>
<dbReference type="AlphaFoldDB" id="A0A367EI50"/>
<proteinExistence type="predicted"/>
<name>A0A367EI50_9ACTN</name>
<dbReference type="RefSeq" id="WP_114016543.1">
    <property type="nucleotide sequence ID" value="NZ_QOIM01000036.1"/>
</dbReference>
<organism evidence="1 2">
    <name type="scientific">Streptomyces reniochalinae</name>
    <dbReference type="NCBI Taxonomy" id="2250578"/>
    <lineage>
        <taxon>Bacteria</taxon>
        <taxon>Bacillati</taxon>
        <taxon>Actinomycetota</taxon>
        <taxon>Actinomycetes</taxon>
        <taxon>Kitasatosporales</taxon>
        <taxon>Streptomycetaceae</taxon>
        <taxon>Streptomyces</taxon>
    </lineage>
</organism>
<dbReference type="Proteomes" id="UP000253507">
    <property type="component" value="Unassembled WGS sequence"/>
</dbReference>
<evidence type="ECO:0000313" key="2">
    <source>
        <dbReference type="Proteomes" id="UP000253507"/>
    </source>
</evidence>
<keyword evidence="2" id="KW-1185">Reference proteome</keyword>
<sequence>MISGLTITLVVQNTNAVTSQGSWQCLGSASIELPAHLVARWAPGGSHVEVVDSHRCRFTVGGWSWAGIAGLVVTFDADLSHVRPAELRDAMARITSRLHRARQVAEADGPRSSSSP</sequence>
<evidence type="ECO:0000313" key="1">
    <source>
        <dbReference type="EMBL" id="RCG17633.1"/>
    </source>
</evidence>